<evidence type="ECO:0000313" key="2">
    <source>
        <dbReference type="Proteomes" id="UP000037460"/>
    </source>
</evidence>
<keyword evidence="2" id="KW-1185">Reference proteome</keyword>
<dbReference type="EMBL" id="JWZX01002006">
    <property type="protein sequence ID" value="KOO31483.1"/>
    <property type="molecule type" value="Genomic_DNA"/>
</dbReference>
<reference evidence="2" key="1">
    <citation type="journal article" date="2015" name="PLoS Genet.">
        <title>Genome Sequence and Transcriptome Analyses of Chrysochromulina tobin: Metabolic Tools for Enhanced Algal Fitness in the Prominent Order Prymnesiales (Haptophyceae).</title>
        <authorList>
            <person name="Hovde B.T."/>
            <person name="Deodato C.R."/>
            <person name="Hunsperger H.M."/>
            <person name="Ryken S.A."/>
            <person name="Yost W."/>
            <person name="Jha R.K."/>
            <person name="Patterson J."/>
            <person name="Monnat R.J. Jr."/>
            <person name="Barlow S.B."/>
            <person name="Starkenburg S.R."/>
            <person name="Cattolico R.A."/>
        </authorList>
    </citation>
    <scope>NUCLEOTIDE SEQUENCE</scope>
    <source>
        <strain evidence="2">CCMP291</strain>
    </source>
</reference>
<accession>A0A0M0JZE2</accession>
<sequence>MPAWGQLGCNGFIVLDSSHSVVCRATTAYQQGPEGDPEGRCVVRLTDGTPLRIRMDNLTVISEPAGKAQGGGCGPGGCGEVAKAKDCGDESAEGCFDGGS</sequence>
<gene>
    <name evidence="1" type="ORF">Ctob_015634</name>
</gene>
<organism evidence="1 2">
    <name type="scientific">Chrysochromulina tobinii</name>
    <dbReference type="NCBI Taxonomy" id="1460289"/>
    <lineage>
        <taxon>Eukaryota</taxon>
        <taxon>Haptista</taxon>
        <taxon>Haptophyta</taxon>
        <taxon>Prymnesiophyceae</taxon>
        <taxon>Prymnesiales</taxon>
        <taxon>Chrysochromulinaceae</taxon>
        <taxon>Chrysochromulina</taxon>
    </lineage>
</organism>
<comment type="caution">
    <text evidence="1">The sequence shown here is derived from an EMBL/GenBank/DDBJ whole genome shotgun (WGS) entry which is preliminary data.</text>
</comment>
<dbReference type="AlphaFoldDB" id="A0A0M0JZE2"/>
<protein>
    <submittedName>
        <fullName evidence="1">Uncharacterized protein</fullName>
    </submittedName>
</protein>
<evidence type="ECO:0000313" key="1">
    <source>
        <dbReference type="EMBL" id="KOO31483.1"/>
    </source>
</evidence>
<dbReference type="Proteomes" id="UP000037460">
    <property type="component" value="Unassembled WGS sequence"/>
</dbReference>
<proteinExistence type="predicted"/>
<name>A0A0M0JZE2_9EUKA</name>